<dbReference type="PROSITE" id="PS50943">
    <property type="entry name" value="HTH_CROC1"/>
    <property type="match status" value="1"/>
</dbReference>
<evidence type="ECO:0000256" key="3">
    <source>
        <dbReference type="ARBA" id="ARBA00023163"/>
    </source>
</evidence>
<sequence>MARAVTLEEVGARAGVSRSTVSRVINGSPDASPKAVAAVMEAVTELGYVPNRSAQALASRKAAVVTALIPEDMERFFGDPFFGAIISGIEDGIRSTSLVLNLVVTSEASSDKILSFLVGGQSDGILVLSHHTSHRLIEAVERRIPVVYGGKPIGNPEEKNYVDVDNCEGGRMAARHLLAKGRRQLAMIAGPSDMPSAQERRAGFLELAGSAVIEAGDYSAASGAEAARRLLDAGGPVDGVFVANDLMARAAVDVFQASGRRVPEDIAVVGFDDSVAATVARPHLTTIRQDPFAQGQTMVQLLLSRLEGNEPARSVLLPLTLVERESA</sequence>
<dbReference type="InterPro" id="IPR010982">
    <property type="entry name" value="Lambda_DNA-bd_dom_sf"/>
</dbReference>
<evidence type="ECO:0000256" key="1">
    <source>
        <dbReference type="ARBA" id="ARBA00023015"/>
    </source>
</evidence>
<keyword evidence="3" id="KW-0804">Transcription</keyword>
<dbReference type="KEGG" id="sapp:SAC06_07540"/>
<dbReference type="Gene3D" id="3.40.50.2300">
    <property type="match status" value="2"/>
</dbReference>
<dbReference type="SUPFAM" id="SSF47413">
    <property type="entry name" value="lambda repressor-like DNA-binding domains"/>
    <property type="match status" value="1"/>
</dbReference>
<dbReference type="Pfam" id="PF00356">
    <property type="entry name" value="LacI"/>
    <property type="match status" value="1"/>
</dbReference>
<evidence type="ECO:0000313" key="6">
    <source>
        <dbReference type="EMBL" id="XBW07491.1"/>
    </source>
</evidence>
<dbReference type="PROSITE" id="PS50932">
    <property type="entry name" value="HTH_LACI_2"/>
    <property type="match status" value="1"/>
</dbReference>
<evidence type="ECO:0000259" key="4">
    <source>
        <dbReference type="PROSITE" id="PS50932"/>
    </source>
</evidence>
<dbReference type="InterPro" id="IPR001387">
    <property type="entry name" value="Cro/C1-type_HTH"/>
</dbReference>
<protein>
    <submittedName>
        <fullName evidence="6">LacI family DNA-binding transcriptional regulator</fullName>
    </submittedName>
</protein>
<dbReference type="EMBL" id="CP138335">
    <property type="protein sequence ID" value="XBW07491.1"/>
    <property type="molecule type" value="Genomic_DNA"/>
</dbReference>
<dbReference type="GO" id="GO:0003700">
    <property type="term" value="F:DNA-binding transcription factor activity"/>
    <property type="evidence" value="ECO:0007669"/>
    <property type="project" value="TreeGrafter"/>
</dbReference>
<dbReference type="CDD" id="cd06267">
    <property type="entry name" value="PBP1_LacI_sugar_binding-like"/>
    <property type="match status" value="1"/>
</dbReference>
<feature type="domain" description="HTH lacI-type" evidence="4">
    <location>
        <begin position="5"/>
        <end position="59"/>
    </location>
</feature>
<dbReference type="AlphaFoldDB" id="A0AAU7V5F1"/>
<proteinExistence type="predicted"/>
<dbReference type="Gene3D" id="1.10.260.40">
    <property type="entry name" value="lambda repressor-like DNA-binding domains"/>
    <property type="match status" value="1"/>
</dbReference>
<keyword evidence="1" id="KW-0805">Transcription regulation</keyword>
<dbReference type="PANTHER" id="PTHR30146">
    <property type="entry name" value="LACI-RELATED TRANSCRIPTIONAL REPRESSOR"/>
    <property type="match status" value="1"/>
</dbReference>
<dbReference type="CDD" id="cd01392">
    <property type="entry name" value="HTH_LacI"/>
    <property type="match status" value="1"/>
</dbReference>
<organism evidence="6">
    <name type="scientific">Scrofimicrobium appendicitidis</name>
    <dbReference type="NCBI Taxonomy" id="3079930"/>
    <lineage>
        <taxon>Bacteria</taxon>
        <taxon>Bacillati</taxon>
        <taxon>Actinomycetota</taxon>
        <taxon>Actinomycetes</taxon>
        <taxon>Actinomycetales</taxon>
        <taxon>Actinomycetaceae</taxon>
        <taxon>Scrofimicrobium</taxon>
    </lineage>
</organism>
<dbReference type="InterPro" id="IPR028082">
    <property type="entry name" value="Peripla_BP_I"/>
</dbReference>
<reference evidence="6" key="1">
    <citation type="submission" date="2023-11" db="EMBL/GenBank/DDBJ databases">
        <title>Scrofimicrobium hongkongense sp. nov., isolated from a patient with peritonitis.</title>
        <authorList>
            <person name="Lao H.Y."/>
            <person name="Wong A.Y.P."/>
            <person name="Ng T.L."/>
            <person name="Wong R.Y.L."/>
            <person name="Yau M.C.Y."/>
            <person name="Lam J.Y.W."/>
            <person name="Siu G.K.H."/>
        </authorList>
    </citation>
    <scope>NUCLEOTIDE SEQUENCE</scope>
    <source>
        <strain evidence="6">R131</strain>
    </source>
</reference>
<dbReference type="InterPro" id="IPR046335">
    <property type="entry name" value="LacI/GalR-like_sensor"/>
</dbReference>
<dbReference type="InterPro" id="IPR000843">
    <property type="entry name" value="HTH_LacI"/>
</dbReference>
<dbReference type="SMART" id="SM00354">
    <property type="entry name" value="HTH_LACI"/>
    <property type="match status" value="1"/>
</dbReference>
<dbReference type="Pfam" id="PF13377">
    <property type="entry name" value="Peripla_BP_3"/>
    <property type="match status" value="1"/>
</dbReference>
<name>A0AAU7V5F1_9ACTO</name>
<evidence type="ECO:0000256" key="2">
    <source>
        <dbReference type="ARBA" id="ARBA00023125"/>
    </source>
</evidence>
<keyword evidence="2 6" id="KW-0238">DNA-binding</keyword>
<gene>
    <name evidence="6" type="ORF">SAC06_07540</name>
</gene>
<dbReference type="RefSeq" id="WP_350257697.1">
    <property type="nucleotide sequence ID" value="NZ_CP138335.1"/>
</dbReference>
<accession>A0AAU7V5F1</accession>
<dbReference type="PANTHER" id="PTHR30146:SF109">
    <property type="entry name" value="HTH-TYPE TRANSCRIPTIONAL REGULATOR GALS"/>
    <property type="match status" value="1"/>
</dbReference>
<feature type="domain" description="HTH cro/C1-type" evidence="5">
    <location>
        <begin position="6"/>
        <end position="49"/>
    </location>
</feature>
<dbReference type="SUPFAM" id="SSF53822">
    <property type="entry name" value="Periplasmic binding protein-like I"/>
    <property type="match status" value="1"/>
</dbReference>
<dbReference type="GO" id="GO:0000976">
    <property type="term" value="F:transcription cis-regulatory region binding"/>
    <property type="evidence" value="ECO:0007669"/>
    <property type="project" value="TreeGrafter"/>
</dbReference>
<evidence type="ECO:0000259" key="5">
    <source>
        <dbReference type="PROSITE" id="PS50943"/>
    </source>
</evidence>